<feature type="DNA-binding region" description="Homeobox" evidence="4">
    <location>
        <begin position="189"/>
        <end position="239"/>
    </location>
</feature>
<reference evidence="8 9" key="1">
    <citation type="submission" date="2022-01" db="EMBL/GenBank/DDBJ databases">
        <title>A high-quality chromosome-level genome assembly of rohu carp, Labeo rohita.</title>
        <authorList>
            <person name="Arick M.A. II"/>
            <person name="Hsu C.-Y."/>
            <person name="Magbanua Z."/>
            <person name="Pechanova O."/>
            <person name="Grover C."/>
            <person name="Miller E."/>
            <person name="Thrash A."/>
            <person name="Ezzel L."/>
            <person name="Alam S."/>
            <person name="Benzie J."/>
            <person name="Hamilton M."/>
            <person name="Karsi A."/>
            <person name="Lawrence M.L."/>
            <person name="Peterson D.G."/>
        </authorList>
    </citation>
    <scope>NUCLEOTIDE SEQUENCE [LARGE SCALE GENOMIC DNA]</scope>
    <source>
        <strain evidence="9">BAU-BD-2019</strain>
        <tissue evidence="8">Blood</tissue>
    </source>
</reference>
<dbReference type="GO" id="GO:0003677">
    <property type="term" value="F:DNA binding"/>
    <property type="evidence" value="ECO:0007669"/>
    <property type="project" value="UniProtKB-KW"/>
</dbReference>
<feature type="compositionally biased region" description="Basic and acidic residues" evidence="6">
    <location>
        <begin position="235"/>
        <end position="265"/>
    </location>
</feature>
<sequence>MCCLKPRGVTYQDALKMSSSSSEVISADEIKRENRGSVKLSVLDPAELPMENAELLDCSPASLAFSPEQVACVCEALLQGGNVERLARFLWSLPQSDLLRGNESILKAQAIVAFHQARYQELYCILENHSFSPSNHSSLQDMWYKARYIEAEKARGRPLGAVDKYRLRRKYPLPRTIWDGEETVYCFKERSRNALKDMYKRNRYPSPAEKRNLAKMTGLSLTQVSNWFKNRRQRDRNPSEAQSKSESDGNHSTEDESSKGQDDLSPRPLSSGSSSSVAHGTAPPTVYSDGGTTVIQQIGDVKMPSHATGGMSFNGDLASVNAHYINGGAYVQSHGSNALLNGLGATSGHFLAFDPQRVSHHSQERLLGGSSVSYAPFSMGVSETTSGKLEAMQTLVSNAEDGVISSVVSFASAPSTPSTTSGGLHLSSYSVVNLPGSSAPLGNVVSDSPQHSSQTLLYTQTVKQEPLDVSGSYTYPSEMSLDQGSNLGYTASLFLSSSSTGGSLPHTVTATVTSGTEVHHALNQAGRGLQENSVALSSDYRSQDVGLPNSLQVASRAGEGPVRVVCGDLDMEGKELAKLQTVQMDDDGSDL</sequence>
<dbReference type="PROSITE" id="PS50071">
    <property type="entry name" value="HOMEOBOX_2"/>
    <property type="match status" value="1"/>
</dbReference>
<dbReference type="Pfam" id="PF16878">
    <property type="entry name" value="SIX1_SD"/>
    <property type="match status" value="1"/>
</dbReference>
<comment type="caution">
    <text evidence="8">The sequence shown here is derived from an EMBL/GenBank/DDBJ whole genome shotgun (WGS) entry which is preliminary data.</text>
</comment>
<feature type="domain" description="Homeobox" evidence="7">
    <location>
        <begin position="187"/>
        <end position="238"/>
    </location>
</feature>
<dbReference type="PROSITE" id="PS00027">
    <property type="entry name" value="HOMEOBOX_1"/>
    <property type="match status" value="1"/>
</dbReference>
<evidence type="ECO:0000256" key="2">
    <source>
        <dbReference type="ARBA" id="ARBA00023155"/>
    </source>
</evidence>
<dbReference type="SMART" id="SM00389">
    <property type="entry name" value="HOX"/>
    <property type="match status" value="1"/>
</dbReference>
<evidence type="ECO:0000256" key="4">
    <source>
        <dbReference type="PROSITE-ProRule" id="PRU00108"/>
    </source>
</evidence>
<dbReference type="EMBL" id="JACTAM010000020">
    <property type="protein sequence ID" value="KAI2651897.1"/>
    <property type="molecule type" value="Genomic_DNA"/>
</dbReference>
<comment type="subcellular location">
    <subcellularLocation>
        <location evidence="4 5">Nucleus</location>
    </subcellularLocation>
</comment>
<keyword evidence="2 4" id="KW-0371">Homeobox</keyword>
<dbReference type="PANTHER" id="PTHR10390">
    <property type="entry name" value="HOMEOBOX PROTEIN SIX"/>
    <property type="match status" value="1"/>
</dbReference>
<evidence type="ECO:0000256" key="5">
    <source>
        <dbReference type="RuleBase" id="RU000682"/>
    </source>
</evidence>
<evidence type="ECO:0000256" key="3">
    <source>
        <dbReference type="ARBA" id="ARBA00023242"/>
    </source>
</evidence>
<feature type="compositionally biased region" description="Low complexity" evidence="6">
    <location>
        <begin position="266"/>
        <end position="276"/>
    </location>
</feature>
<dbReference type="InterPro" id="IPR017970">
    <property type="entry name" value="Homeobox_CS"/>
</dbReference>
<evidence type="ECO:0000256" key="6">
    <source>
        <dbReference type="SAM" id="MobiDB-lite"/>
    </source>
</evidence>
<dbReference type="InterPro" id="IPR031701">
    <property type="entry name" value="SIX1_SD"/>
</dbReference>
<organism evidence="8 9">
    <name type="scientific">Labeo rohita</name>
    <name type="common">Indian major carp</name>
    <name type="synonym">Cyprinus rohita</name>
    <dbReference type="NCBI Taxonomy" id="84645"/>
    <lineage>
        <taxon>Eukaryota</taxon>
        <taxon>Metazoa</taxon>
        <taxon>Chordata</taxon>
        <taxon>Craniata</taxon>
        <taxon>Vertebrata</taxon>
        <taxon>Euteleostomi</taxon>
        <taxon>Actinopterygii</taxon>
        <taxon>Neopterygii</taxon>
        <taxon>Teleostei</taxon>
        <taxon>Ostariophysi</taxon>
        <taxon>Cypriniformes</taxon>
        <taxon>Cyprinidae</taxon>
        <taxon>Labeoninae</taxon>
        <taxon>Labeonini</taxon>
        <taxon>Labeo</taxon>
    </lineage>
</organism>
<dbReference type="InterPro" id="IPR009057">
    <property type="entry name" value="Homeodomain-like_sf"/>
</dbReference>
<keyword evidence="9" id="KW-1185">Reference proteome</keyword>
<evidence type="ECO:0000313" key="8">
    <source>
        <dbReference type="EMBL" id="KAI2651897.1"/>
    </source>
</evidence>
<gene>
    <name evidence="8" type="ORF">H4Q32_014680</name>
</gene>
<accession>A0ABQ8LPP3</accession>
<evidence type="ECO:0000313" key="9">
    <source>
        <dbReference type="Proteomes" id="UP000830375"/>
    </source>
</evidence>
<protein>
    <submittedName>
        <fullName evidence="8">Homeobox protein SIX4</fullName>
    </submittedName>
</protein>
<evidence type="ECO:0000256" key="1">
    <source>
        <dbReference type="ARBA" id="ARBA00023125"/>
    </source>
</evidence>
<dbReference type="Gene3D" id="1.10.10.60">
    <property type="entry name" value="Homeodomain-like"/>
    <property type="match status" value="1"/>
</dbReference>
<dbReference type="CDD" id="cd00086">
    <property type="entry name" value="homeodomain"/>
    <property type="match status" value="1"/>
</dbReference>
<dbReference type="SUPFAM" id="SSF46689">
    <property type="entry name" value="Homeodomain-like"/>
    <property type="match status" value="1"/>
</dbReference>
<name>A0ABQ8LPP3_LABRO</name>
<dbReference type="Proteomes" id="UP000830375">
    <property type="component" value="Unassembled WGS sequence"/>
</dbReference>
<dbReference type="PANTHER" id="PTHR10390:SF64">
    <property type="entry name" value="HOMEOBOX PROTEIN SIX4-RELATED"/>
    <property type="match status" value="1"/>
</dbReference>
<dbReference type="InterPro" id="IPR001356">
    <property type="entry name" value="HD"/>
</dbReference>
<feature type="region of interest" description="Disordered" evidence="6">
    <location>
        <begin position="224"/>
        <end position="291"/>
    </location>
</feature>
<dbReference type="Pfam" id="PF00046">
    <property type="entry name" value="Homeodomain"/>
    <property type="match status" value="1"/>
</dbReference>
<keyword evidence="3 4" id="KW-0539">Nucleus</keyword>
<proteinExistence type="predicted"/>
<keyword evidence="1 4" id="KW-0238">DNA-binding</keyword>
<evidence type="ECO:0000259" key="7">
    <source>
        <dbReference type="PROSITE" id="PS50071"/>
    </source>
</evidence>